<dbReference type="Proteomes" id="UP000237883">
    <property type="component" value="Chromosome"/>
</dbReference>
<proteinExistence type="predicted"/>
<reference evidence="2" key="1">
    <citation type="submission" date="2018-02" db="EMBL/GenBank/DDBJ databases">
        <authorList>
            <person name="Holder M.E."/>
            <person name="Ajami N.J."/>
            <person name="Petrosino J.F."/>
        </authorList>
    </citation>
    <scope>NUCLEOTIDE SEQUENCE [LARGE SCALE GENOMIC DNA]</scope>
    <source>
        <strain evidence="2">CCUG 47132</strain>
    </source>
</reference>
<organism evidence="1 2">
    <name type="scientific">Mogibacterium diversum</name>
    <dbReference type="NCBI Taxonomy" id="114527"/>
    <lineage>
        <taxon>Bacteria</taxon>
        <taxon>Bacillati</taxon>
        <taxon>Bacillota</taxon>
        <taxon>Clostridia</taxon>
        <taxon>Peptostreptococcales</taxon>
        <taxon>Anaerovoracaceae</taxon>
        <taxon>Mogibacterium</taxon>
    </lineage>
</organism>
<dbReference type="RefSeq" id="WP_106057231.1">
    <property type="nucleotide sequence ID" value="NZ_CAUUYG010000004.1"/>
</dbReference>
<dbReference type="KEGG" id="mdv:C5Q96_04580"/>
<keyword evidence="2" id="KW-1185">Reference proteome</keyword>
<evidence type="ECO:0000313" key="1">
    <source>
        <dbReference type="EMBL" id="AVM48157.1"/>
    </source>
</evidence>
<dbReference type="AlphaFoldDB" id="A0A2S0L4I3"/>
<sequence length="101" mass="12120">MDKLNQQIEDLDILINSCKNDFADMYEQSFYRLNQIDEEAYRFSSDKKITAKLDEQHNLERIIRQEQDDVVEELLGYRRKLLNEKEEVEYKRRKEGVSSGA</sequence>
<dbReference type="GeneID" id="78391534"/>
<accession>A0A2S0L4I3</accession>
<gene>
    <name evidence="1" type="ORF">C5Q96_04580</name>
</gene>
<protein>
    <submittedName>
        <fullName evidence="1">Uncharacterized protein</fullName>
    </submittedName>
</protein>
<evidence type="ECO:0000313" key="2">
    <source>
        <dbReference type="Proteomes" id="UP000237883"/>
    </source>
</evidence>
<dbReference type="EMBL" id="CP027228">
    <property type="protein sequence ID" value="AVM48157.1"/>
    <property type="molecule type" value="Genomic_DNA"/>
</dbReference>
<name>A0A2S0L4I3_9FIRM</name>
<dbReference type="OrthoDB" id="9929988at2"/>